<protein>
    <submittedName>
        <fullName evidence="1">Uncharacterized protein</fullName>
    </submittedName>
</protein>
<proteinExistence type="predicted"/>
<evidence type="ECO:0000313" key="1">
    <source>
        <dbReference type="EMBL" id="DAG04782.1"/>
    </source>
</evidence>
<dbReference type="EMBL" id="BK016245">
    <property type="protein sequence ID" value="DAG04782.1"/>
    <property type="molecule type" value="Genomic_DNA"/>
</dbReference>
<sequence length="107" mass="12526">MRYYAIESHYEKEAPFGIAWQIKLFDGHTLLEEHDHIFYNEIAGYCKCLEDMGFIENVEAKVDIKSELKKLQDFQKSIDEITAKAAMLENPAKSVETPSIRTKYSFW</sequence>
<accession>A0A8S5VDM4</accession>
<organism evidence="1">
    <name type="scientific">Siphoviridae sp. ctGa111</name>
    <dbReference type="NCBI Taxonomy" id="2825413"/>
    <lineage>
        <taxon>Viruses</taxon>
        <taxon>Duplodnaviria</taxon>
        <taxon>Heunggongvirae</taxon>
        <taxon>Uroviricota</taxon>
        <taxon>Caudoviricetes</taxon>
    </lineage>
</organism>
<reference evidence="1" key="1">
    <citation type="journal article" date="2021" name="Proc. Natl. Acad. Sci. U.S.A.">
        <title>A Catalog of Tens of Thousands of Viruses from Human Metagenomes Reveals Hidden Associations with Chronic Diseases.</title>
        <authorList>
            <person name="Tisza M.J."/>
            <person name="Buck C.B."/>
        </authorList>
    </citation>
    <scope>NUCLEOTIDE SEQUENCE</scope>
    <source>
        <strain evidence="1">CtGa111</strain>
    </source>
</reference>
<name>A0A8S5VDM4_9CAUD</name>